<keyword evidence="4" id="KW-1133">Transmembrane helix</keyword>
<keyword evidence="5" id="KW-0472">Membrane</keyword>
<accession>A0ABP1BJY9</accession>
<keyword evidence="7" id="KW-1185">Reference proteome</keyword>
<dbReference type="EMBL" id="OZ023705">
    <property type="protein sequence ID" value="CAK9875467.1"/>
    <property type="molecule type" value="Genomic_DNA"/>
</dbReference>
<dbReference type="Proteomes" id="UP001497522">
    <property type="component" value="Chromosome 4"/>
</dbReference>
<comment type="similarity">
    <text evidence="2">Belongs to the OXA1/ALB3/YidC (TC 2.A.9.2) family.</text>
</comment>
<dbReference type="PANTHER" id="PTHR12428:SF34">
    <property type="entry name" value="MITOCHONDRIAL INNER MEMBRANE PROTEIN OXA1-LIKE"/>
    <property type="match status" value="1"/>
</dbReference>
<evidence type="ECO:0000313" key="7">
    <source>
        <dbReference type="Proteomes" id="UP001497522"/>
    </source>
</evidence>
<keyword evidence="3" id="KW-0812">Transmembrane</keyword>
<evidence type="ECO:0000256" key="4">
    <source>
        <dbReference type="ARBA" id="ARBA00022989"/>
    </source>
</evidence>
<reference evidence="6" key="1">
    <citation type="submission" date="2024-03" db="EMBL/GenBank/DDBJ databases">
        <authorList>
            <consortium name="ELIXIR-Norway"/>
            <consortium name="Elixir Norway"/>
        </authorList>
    </citation>
    <scope>NUCLEOTIDE SEQUENCE</scope>
</reference>
<protein>
    <submittedName>
        <fullName evidence="6">Uncharacterized protein</fullName>
    </submittedName>
</protein>
<evidence type="ECO:0000256" key="1">
    <source>
        <dbReference type="ARBA" id="ARBA00004141"/>
    </source>
</evidence>
<gene>
    <name evidence="6" type="ORF">CSSPJE1EN2_LOCUS17716</name>
</gene>
<evidence type="ECO:0000256" key="3">
    <source>
        <dbReference type="ARBA" id="ARBA00022692"/>
    </source>
</evidence>
<evidence type="ECO:0000256" key="2">
    <source>
        <dbReference type="ARBA" id="ARBA00010583"/>
    </source>
</evidence>
<organism evidence="6 7">
    <name type="scientific">Sphagnum jensenii</name>
    <dbReference type="NCBI Taxonomy" id="128206"/>
    <lineage>
        <taxon>Eukaryota</taxon>
        <taxon>Viridiplantae</taxon>
        <taxon>Streptophyta</taxon>
        <taxon>Embryophyta</taxon>
        <taxon>Bryophyta</taxon>
        <taxon>Sphagnophytina</taxon>
        <taxon>Sphagnopsida</taxon>
        <taxon>Sphagnales</taxon>
        <taxon>Sphagnaceae</taxon>
        <taxon>Sphagnum</taxon>
    </lineage>
</organism>
<proteinExistence type="inferred from homology"/>
<dbReference type="PANTHER" id="PTHR12428">
    <property type="entry name" value="OXA1"/>
    <property type="match status" value="1"/>
</dbReference>
<sequence>MCAGGGLTAEEKMTISQHLVKLAWLVQQSATIAARSCSRLYLTPLLVLISTTMGKFLDPGIAMTTRGARPSSLQNRQKNPLTPLMEACLQAPIFISFFFASRNMAGKLPSFKEGGALWFTDLTTPNSFFI</sequence>
<evidence type="ECO:0000256" key="5">
    <source>
        <dbReference type="ARBA" id="ARBA00023136"/>
    </source>
</evidence>
<dbReference type="InterPro" id="IPR001708">
    <property type="entry name" value="YidC/ALB3/OXA1/COX18"/>
</dbReference>
<comment type="subcellular location">
    <subcellularLocation>
        <location evidence="1">Membrane</location>
        <topology evidence="1">Multi-pass membrane protein</topology>
    </subcellularLocation>
</comment>
<name>A0ABP1BJY9_9BRYO</name>
<evidence type="ECO:0000313" key="6">
    <source>
        <dbReference type="EMBL" id="CAK9875467.1"/>
    </source>
</evidence>